<protein>
    <recommendedName>
        <fullName evidence="3">Bud22 domain-containing protein</fullName>
    </recommendedName>
</protein>
<evidence type="ECO:0000313" key="4">
    <source>
        <dbReference type="EMBL" id="EXJ93082.1"/>
    </source>
</evidence>
<sequence>MPKRKRQDELEDRDLEIEDQALRIKVTRLKARFDQSIKRMYSALKLARGFERQKLGRRQKAASNDPQTLLRLREEVIVLKQLELDQTARKYLLKHLFKAKRIREHPAFIHIYGPNPAVEPTKSTAEANVLGRLFKSTPVKNVVLEIMKTIYGVLGIPQAGPRGEAERKSAASRPIEQSVHSIREGEFHGFSSDSAQTEGTANHDHSLGSGSEEDRLLAKYAAGRLASSDDDSDGGAPAELRRSERNGSRLRGDLSISPSPSSSSDRHRQAIDDQRSEQKLTKTAFLPSLSLGGYYSGSESDDEDTYQHRGPAEPKIRKNRRGQRARQQLAELKHGKNANHLAKQKEQNSRDAGWDPKRGAVATGHNPRERSQTGRHQKTSDGKATRQARQPSSKAKTRDDQGPLHPSWEAARKRKMQTQPQATFAGKKITFD</sequence>
<dbReference type="InterPro" id="IPR015158">
    <property type="entry name" value="Bud22_dom"/>
</dbReference>
<keyword evidence="1" id="KW-0175">Coiled coil</keyword>
<comment type="caution">
    <text evidence="4">The sequence shown here is derived from an EMBL/GenBank/DDBJ whole genome shotgun (WGS) entry which is preliminary data.</text>
</comment>
<feature type="compositionally biased region" description="Basic and acidic residues" evidence="2">
    <location>
        <begin position="366"/>
        <end position="384"/>
    </location>
</feature>
<feature type="domain" description="Bud22" evidence="3">
    <location>
        <begin position="34"/>
        <end position="432"/>
    </location>
</feature>
<proteinExistence type="predicted"/>
<feature type="compositionally biased region" description="Basic and acidic residues" evidence="2">
    <location>
        <begin position="239"/>
        <end position="252"/>
    </location>
</feature>
<feature type="compositionally biased region" description="Low complexity" evidence="2">
    <location>
        <begin position="288"/>
        <end position="298"/>
    </location>
</feature>
<evidence type="ECO:0000313" key="5">
    <source>
        <dbReference type="Proteomes" id="UP000019478"/>
    </source>
</evidence>
<gene>
    <name evidence="4" type="ORF">A1O3_01638</name>
</gene>
<evidence type="ECO:0000256" key="2">
    <source>
        <dbReference type="SAM" id="MobiDB-lite"/>
    </source>
</evidence>
<organism evidence="4 5">
    <name type="scientific">Capronia epimyces CBS 606.96</name>
    <dbReference type="NCBI Taxonomy" id="1182542"/>
    <lineage>
        <taxon>Eukaryota</taxon>
        <taxon>Fungi</taxon>
        <taxon>Dikarya</taxon>
        <taxon>Ascomycota</taxon>
        <taxon>Pezizomycotina</taxon>
        <taxon>Eurotiomycetes</taxon>
        <taxon>Chaetothyriomycetidae</taxon>
        <taxon>Chaetothyriales</taxon>
        <taxon>Herpotrichiellaceae</taxon>
        <taxon>Capronia</taxon>
    </lineage>
</organism>
<name>W9YJJ4_9EURO</name>
<dbReference type="PANTHER" id="PTHR23325">
    <property type="entry name" value="SERUM RESPONSE FACTOR-BINDING"/>
    <property type="match status" value="1"/>
</dbReference>
<dbReference type="PANTHER" id="PTHR23325:SF1">
    <property type="entry name" value="SERUM RESPONSE FACTOR-BINDING PROTEIN 1"/>
    <property type="match status" value="1"/>
</dbReference>
<feature type="compositionally biased region" description="Basic and acidic residues" evidence="2">
    <location>
        <begin position="264"/>
        <end position="280"/>
    </location>
</feature>
<dbReference type="GO" id="GO:0030686">
    <property type="term" value="C:90S preribosome"/>
    <property type="evidence" value="ECO:0007669"/>
    <property type="project" value="TreeGrafter"/>
</dbReference>
<dbReference type="HOGENOM" id="CLU_029647_0_0_1"/>
<dbReference type="GeneID" id="19165772"/>
<dbReference type="Proteomes" id="UP000019478">
    <property type="component" value="Unassembled WGS sequence"/>
</dbReference>
<dbReference type="EMBL" id="AMGY01000001">
    <property type="protein sequence ID" value="EXJ93082.1"/>
    <property type="molecule type" value="Genomic_DNA"/>
</dbReference>
<feature type="compositionally biased region" description="Polar residues" evidence="2">
    <location>
        <begin position="191"/>
        <end position="200"/>
    </location>
</feature>
<feature type="region of interest" description="Disordered" evidence="2">
    <location>
        <begin position="224"/>
        <end position="432"/>
    </location>
</feature>
<dbReference type="OrthoDB" id="3364872at2759"/>
<dbReference type="RefSeq" id="XP_007729972.1">
    <property type="nucleotide sequence ID" value="XM_007731782.1"/>
</dbReference>
<dbReference type="GO" id="GO:0005634">
    <property type="term" value="C:nucleus"/>
    <property type="evidence" value="ECO:0007669"/>
    <property type="project" value="TreeGrafter"/>
</dbReference>
<evidence type="ECO:0000259" key="3">
    <source>
        <dbReference type="Pfam" id="PF09073"/>
    </source>
</evidence>
<dbReference type="Pfam" id="PF09073">
    <property type="entry name" value="BUD22"/>
    <property type="match status" value="1"/>
</dbReference>
<feature type="region of interest" description="Disordered" evidence="2">
    <location>
        <begin position="157"/>
        <end position="210"/>
    </location>
</feature>
<feature type="compositionally biased region" description="Basic and acidic residues" evidence="2">
    <location>
        <begin position="201"/>
        <end position="210"/>
    </location>
</feature>
<dbReference type="AlphaFoldDB" id="W9YJJ4"/>
<dbReference type="InterPro" id="IPR037393">
    <property type="entry name" value="Bud22/SRFB1"/>
</dbReference>
<dbReference type="STRING" id="1182542.W9YJJ4"/>
<accession>W9YJJ4</accession>
<dbReference type="GO" id="GO:0030490">
    <property type="term" value="P:maturation of SSU-rRNA"/>
    <property type="evidence" value="ECO:0007669"/>
    <property type="project" value="TreeGrafter"/>
</dbReference>
<feature type="compositionally biased region" description="Basic and acidic residues" evidence="2">
    <location>
        <begin position="343"/>
        <end position="358"/>
    </location>
</feature>
<evidence type="ECO:0000256" key="1">
    <source>
        <dbReference type="ARBA" id="ARBA00023054"/>
    </source>
</evidence>
<reference evidence="4 5" key="1">
    <citation type="submission" date="2013-03" db="EMBL/GenBank/DDBJ databases">
        <title>The Genome Sequence of Capronia epimyces CBS 606.96.</title>
        <authorList>
            <consortium name="The Broad Institute Genomics Platform"/>
            <person name="Cuomo C."/>
            <person name="de Hoog S."/>
            <person name="Gorbushina A."/>
            <person name="Walker B."/>
            <person name="Young S.K."/>
            <person name="Zeng Q."/>
            <person name="Gargeya S."/>
            <person name="Fitzgerald M."/>
            <person name="Haas B."/>
            <person name="Abouelleil A."/>
            <person name="Allen A.W."/>
            <person name="Alvarado L."/>
            <person name="Arachchi H.M."/>
            <person name="Berlin A.M."/>
            <person name="Chapman S.B."/>
            <person name="Gainer-Dewar J."/>
            <person name="Goldberg J."/>
            <person name="Griggs A."/>
            <person name="Gujja S."/>
            <person name="Hansen M."/>
            <person name="Howarth C."/>
            <person name="Imamovic A."/>
            <person name="Ireland A."/>
            <person name="Larimer J."/>
            <person name="McCowan C."/>
            <person name="Murphy C."/>
            <person name="Pearson M."/>
            <person name="Poon T.W."/>
            <person name="Priest M."/>
            <person name="Roberts A."/>
            <person name="Saif S."/>
            <person name="Shea T."/>
            <person name="Sisk P."/>
            <person name="Sykes S."/>
            <person name="Wortman J."/>
            <person name="Nusbaum C."/>
            <person name="Birren B."/>
        </authorList>
    </citation>
    <scope>NUCLEOTIDE SEQUENCE [LARGE SCALE GENOMIC DNA]</scope>
    <source>
        <strain evidence="4 5">CBS 606.96</strain>
    </source>
</reference>
<dbReference type="eggNOG" id="ENOG502S6Z4">
    <property type="taxonomic scope" value="Eukaryota"/>
</dbReference>
<keyword evidence="5" id="KW-1185">Reference proteome</keyword>
<feature type="compositionally biased region" description="Basic and acidic residues" evidence="2">
    <location>
        <begin position="305"/>
        <end position="316"/>
    </location>
</feature>